<reference evidence="1 2" key="1">
    <citation type="journal article" date="2020" name="Nature">
        <title>Six reference-quality genomes reveal evolution of bat adaptations.</title>
        <authorList>
            <person name="Jebb D."/>
            <person name="Huang Z."/>
            <person name="Pippel M."/>
            <person name="Hughes G.M."/>
            <person name="Lavrichenko K."/>
            <person name="Devanna P."/>
            <person name="Winkler S."/>
            <person name="Jermiin L.S."/>
            <person name="Skirmuntt E.C."/>
            <person name="Katzourakis A."/>
            <person name="Burkitt-Gray L."/>
            <person name="Ray D.A."/>
            <person name="Sullivan K.A.M."/>
            <person name="Roscito J.G."/>
            <person name="Kirilenko B.M."/>
            <person name="Davalos L.M."/>
            <person name="Corthals A.P."/>
            <person name="Power M.L."/>
            <person name="Jones G."/>
            <person name="Ransome R.D."/>
            <person name="Dechmann D.K.N."/>
            <person name="Locatelli A.G."/>
            <person name="Puechmaille S.J."/>
            <person name="Fedrigo O."/>
            <person name="Jarvis E.D."/>
            <person name="Hiller M."/>
            <person name="Vernes S.C."/>
            <person name="Myers E.W."/>
            <person name="Teeling E.C."/>
        </authorList>
    </citation>
    <scope>NUCLEOTIDE SEQUENCE [LARGE SCALE GENOMIC DNA]</scope>
    <source>
        <strain evidence="1">MMolMol1</strain>
        <tissue evidence="1">Muscle</tissue>
    </source>
</reference>
<accession>A0A7J8CZJ2</accession>
<proteinExistence type="predicted"/>
<organism evidence="1 2">
    <name type="scientific">Molossus molossus</name>
    <name type="common">Pallas' mastiff bat</name>
    <name type="synonym">Vespertilio molossus</name>
    <dbReference type="NCBI Taxonomy" id="27622"/>
    <lineage>
        <taxon>Eukaryota</taxon>
        <taxon>Metazoa</taxon>
        <taxon>Chordata</taxon>
        <taxon>Craniata</taxon>
        <taxon>Vertebrata</taxon>
        <taxon>Euteleostomi</taxon>
        <taxon>Mammalia</taxon>
        <taxon>Eutheria</taxon>
        <taxon>Laurasiatheria</taxon>
        <taxon>Chiroptera</taxon>
        <taxon>Yangochiroptera</taxon>
        <taxon>Molossidae</taxon>
        <taxon>Molossus</taxon>
    </lineage>
</organism>
<keyword evidence="2" id="KW-1185">Reference proteome</keyword>
<dbReference type="Proteomes" id="UP000550707">
    <property type="component" value="Unassembled WGS sequence"/>
</dbReference>
<dbReference type="AlphaFoldDB" id="A0A7J8CZJ2"/>
<comment type="caution">
    <text evidence="1">The sequence shown here is derived from an EMBL/GenBank/DDBJ whole genome shotgun (WGS) entry which is preliminary data.</text>
</comment>
<gene>
    <name evidence="1" type="ORF">HJG59_009553</name>
</gene>
<dbReference type="InParanoid" id="A0A7J8CZJ2"/>
<evidence type="ECO:0000313" key="2">
    <source>
        <dbReference type="Proteomes" id="UP000550707"/>
    </source>
</evidence>
<evidence type="ECO:0000313" key="1">
    <source>
        <dbReference type="EMBL" id="KAF6416311.1"/>
    </source>
</evidence>
<name>A0A7J8CZJ2_MOLMO</name>
<protein>
    <submittedName>
        <fullName evidence="1">Uncharacterized protein</fullName>
    </submittedName>
</protein>
<dbReference type="EMBL" id="JACASF010000019">
    <property type="protein sequence ID" value="KAF6416311.1"/>
    <property type="molecule type" value="Genomic_DNA"/>
</dbReference>
<sequence>MSSVLQIPGTAGPVGTQVRGGVSQHRLRLAARLGPGPSGEHPACLWWVSAGENAVAETGDHQRNRVFSPFLNRQPCSDMAAAVPGCGPRSLAQAAFTEALTTCCCVSRRFRMTFLSLDLGTPIPAHDACRPSLLNESVAYIDLMLLVHSTAGGHLSCFHLLATLLWKCAGNVEGNSQSRCA</sequence>